<protein>
    <submittedName>
        <fullName evidence="1">Uncharacterized protein</fullName>
    </submittedName>
</protein>
<keyword evidence="2" id="KW-1185">Reference proteome</keyword>
<dbReference type="KEGG" id="atl:Athai_43730"/>
<reference evidence="1 2" key="1">
    <citation type="submission" date="2020-08" db="EMBL/GenBank/DDBJ databases">
        <title>Whole genome shotgun sequence of Actinocatenispora thailandica NBRC 105041.</title>
        <authorList>
            <person name="Komaki H."/>
            <person name="Tamura T."/>
        </authorList>
    </citation>
    <scope>NUCLEOTIDE SEQUENCE [LARGE SCALE GENOMIC DNA]</scope>
    <source>
        <strain evidence="1 2">NBRC 105041</strain>
    </source>
</reference>
<dbReference type="Proteomes" id="UP000611640">
    <property type="component" value="Chromosome"/>
</dbReference>
<dbReference type="AlphaFoldDB" id="A0A7R7DS39"/>
<dbReference type="EMBL" id="AP023355">
    <property type="protein sequence ID" value="BCJ36870.1"/>
    <property type="molecule type" value="Genomic_DNA"/>
</dbReference>
<sequence length="75" mass="8406">MPGVVRTAFFDRRGVAYLRHRPRPLPAARVADTLVRGIVTERDESFTPSWLRLPVAVRALAPTTYRRLAGRFGGS</sequence>
<organism evidence="1 2">
    <name type="scientific">Actinocatenispora thailandica</name>
    <dbReference type="NCBI Taxonomy" id="227318"/>
    <lineage>
        <taxon>Bacteria</taxon>
        <taxon>Bacillati</taxon>
        <taxon>Actinomycetota</taxon>
        <taxon>Actinomycetes</taxon>
        <taxon>Micromonosporales</taxon>
        <taxon>Micromonosporaceae</taxon>
        <taxon>Actinocatenispora</taxon>
    </lineage>
</organism>
<accession>A0A7R7DS39</accession>
<name>A0A7R7DS39_9ACTN</name>
<proteinExistence type="predicted"/>
<evidence type="ECO:0000313" key="2">
    <source>
        <dbReference type="Proteomes" id="UP000611640"/>
    </source>
</evidence>
<evidence type="ECO:0000313" key="1">
    <source>
        <dbReference type="EMBL" id="BCJ36870.1"/>
    </source>
</evidence>
<gene>
    <name evidence="1" type="ORF">Athai_43730</name>
</gene>